<protein>
    <recommendedName>
        <fullName evidence="3">Prokaryotic metallothionein family protein</fullName>
    </recommendedName>
</protein>
<dbReference type="EMBL" id="JRPR02000008">
    <property type="protein sequence ID" value="TLD95461.1"/>
    <property type="molecule type" value="Genomic_DNA"/>
</dbReference>
<dbReference type="OrthoDB" id="5356091at2"/>
<comment type="caution">
    <text evidence="1">The sequence shown here is derived from an EMBL/GenBank/DDBJ whole genome shotgun (WGS) entry which is preliminary data.</text>
</comment>
<name>A0A4U8T785_9HELI</name>
<dbReference type="STRING" id="1677920.LS71_04980"/>
<dbReference type="NCBIfam" id="NF041023">
    <property type="entry name" value="PP0621_fam"/>
    <property type="match status" value="1"/>
</dbReference>
<dbReference type="RefSeq" id="WP_034354514.1">
    <property type="nucleotide sequence ID" value="NZ_JRPR02000008.1"/>
</dbReference>
<organism evidence="1 2">
    <name type="scientific">Helicobacter jaachi</name>
    <dbReference type="NCBI Taxonomy" id="1677920"/>
    <lineage>
        <taxon>Bacteria</taxon>
        <taxon>Pseudomonadati</taxon>
        <taxon>Campylobacterota</taxon>
        <taxon>Epsilonproteobacteria</taxon>
        <taxon>Campylobacterales</taxon>
        <taxon>Helicobacteraceae</taxon>
        <taxon>Helicobacter</taxon>
    </lineage>
</organism>
<dbReference type="InterPro" id="IPR049708">
    <property type="entry name" value="PP0621-like"/>
</dbReference>
<keyword evidence="2" id="KW-1185">Reference proteome</keyword>
<dbReference type="Proteomes" id="UP000029733">
    <property type="component" value="Unassembled WGS sequence"/>
</dbReference>
<dbReference type="AlphaFoldDB" id="A0A4U8T785"/>
<reference evidence="1 2" key="1">
    <citation type="journal article" date="2014" name="Genome Announc.">
        <title>Draft genome sequences of eight enterohepatic helicobacter species isolated from both laboratory and wild rodents.</title>
        <authorList>
            <person name="Sheh A."/>
            <person name="Shen Z."/>
            <person name="Fox J.G."/>
        </authorList>
    </citation>
    <scope>NUCLEOTIDE SEQUENCE [LARGE SCALE GENOMIC DNA]</scope>
    <source>
        <strain evidence="1 2">MIT 09-6949</strain>
    </source>
</reference>
<accession>A0A4U8T785</accession>
<evidence type="ECO:0000313" key="2">
    <source>
        <dbReference type="Proteomes" id="UP000029733"/>
    </source>
</evidence>
<evidence type="ECO:0008006" key="3">
    <source>
        <dbReference type="Google" id="ProtNLM"/>
    </source>
</evidence>
<evidence type="ECO:0000313" key="1">
    <source>
        <dbReference type="EMBL" id="TLD95461.1"/>
    </source>
</evidence>
<gene>
    <name evidence="1" type="ORF">LS71_008105</name>
</gene>
<sequence>MKFLLILLALLVLAYLIVRPLLKSYRKDKHDDAQTMYQCAHCGVYVSAKEAFLSNGAYFCSKECLQKGKV</sequence>
<proteinExistence type="predicted"/>